<reference evidence="14" key="1">
    <citation type="journal article" date="2019" name="Int. J. Syst. Evol. Microbiol.">
        <title>The Global Catalogue of Microorganisms (GCM) 10K type strain sequencing project: providing services to taxonomists for standard genome sequencing and annotation.</title>
        <authorList>
            <consortium name="The Broad Institute Genomics Platform"/>
            <consortium name="The Broad Institute Genome Sequencing Center for Infectious Disease"/>
            <person name="Wu L."/>
            <person name="Ma J."/>
        </authorList>
    </citation>
    <scope>NUCLEOTIDE SEQUENCE [LARGE SCALE GENOMIC DNA]</scope>
    <source>
        <strain evidence="14">KCTC 12708</strain>
    </source>
</reference>
<dbReference type="InterPro" id="IPR046357">
    <property type="entry name" value="PPIase_dom_sf"/>
</dbReference>
<evidence type="ECO:0000256" key="10">
    <source>
        <dbReference type="ARBA" id="ARBA00042775"/>
    </source>
</evidence>
<evidence type="ECO:0000256" key="3">
    <source>
        <dbReference type="ARBA" id="ARBA00022519"/>
    </source>
</evidence>
<comment type="subcellular location">
    <subcellularLocation>
        <location evidence="1">Cell inner membrane</location>
        <topology evidence="1">Single-pass type II membrane protein</topology>
        <orientation evidence="1">Periplasmic side</orientation>
    </subcellularLocation>
</comment>
<dbReference type="PROSITE" id="PS50198">
    <property type="entry name" value="PPIC_PPIASE_2"/>
    <property type="match status" value="1"/>
</dbReference>
<evidence type="ECO:0000313" key="14">
    <source>
        <dbReference type="Proteomes" id="UP000615593"/>
    </source>
</evidence>
<gene>
    <name evidence="13" type="ORF">GCM10008088_16770</name>
</gene>
<dbReference type="Pfam" id="PF13616">
    <property type="entry name" value="Rotamase_3"/>
    <property type="match status" value="1"/>
</dbReference>
<organism evidence="13 14">
    <name type="scientific">Mesonia mobilis</name>
    <dbReference type="NCBI Taxonomy" id="369791"/>
    <lineage>
        <taxon>Bacteria</taxon>
        <taxon>Pseudomonadati</taxon>
        <taxon>Bacteroidota</taxon>
        <taxon>Flavobacteriia</taxon>
        <taxon>Flavobacteriales</taxon>
        <taxon>Flavobacteriaceae</taxon>
        <taxon>Mesonia</taxon>
    </lineage>
</organism>
<evidence type="ECO:0000256" key="9">
    <source>
        <dbReference type="ARBA" id="ARBA00040743"/>
    </source>
</evidence>
<dbReference type="InterPro" id="IPR027304">
    <property type="entry name" value="Trigger_fact/SurA_dom_sf"/>
</dbReference>
<evidence type="ECO:0000256" key="7">
    <source>
        <dbReference type="ARBA" id="ARBA00023186"/>
    </source>
</evidence>
<keyword evidence="11 13" id="KW-0413">Isomerase</keyword>
<evidence type="ECO:0000313" key="13">
    <source>
        <dbReference type="EMBL" id="GGZ55842.1"/>
    </source>
</evidence>
<evidence type="ECO:0000256" key="2">
    <source>
        <dbReference type="ARBA" id="ARBA00022475"/>
    </source>
</evidence>
<dbReference type="SUPFAM" id="SSF109998">
    <property type="entry name" value="Triger factor/SurA peptide-binding domain-like"/>
    <property type="match status" value="1"/>
</dbReference>
<dbReference type="GO" id="GO:0016853">
    <property type="term" value="F:isomerase activity"/>
    <property type="evidence" value="ECO:0007669"/>
    <property type="project" value="UniProtKB-KW"/>
</dbReference>
<protein>
    <recommendedName>
        <fullName evidence="9">Periplasmic chaperone PpiD</fullName>
    </recommendedName>
    <alternativeName>
        <fullName evidence="10">Periplasmic folding chaperone</fullName>
    </alternativeName>
</protein>
<keyword evidence="14" id="KW-1185">Reference proteome</keyword>
<dbReference type="Pfam" id="PF13145">
    <property type="entry name" value="Rotamase_2"/>
    <property type="match status" value="1"/>
</dbReference>
<dbReference type="SUPFAM" id="SSF54534">
    <property type="entry name" value="FKBP-like"/>
    <property type="match status" value="1"/>
</dbReference>
<keyword evidence="2" id="KW-1003">Cell membrane</keyword>
<evidence type="ECO:0000256" key="6">
    <source>
        <dbReference type="ARBA" id="ARBA00023136"/>
    </source>
</evidence>
<evidence type="ECO:0000256" key="5">
    <source>
        <dbReference type="ARBA" id="ARBA00022989"/>
    </source>
</evidence>
<comment type="similarity">
    <text evidence="8">Belongs to the PpiD chaperone family.</text>
</comment>
<dbReference type="InterPro" id="IPR052029">
    <property type="entry name" value="PpiD_chaperone"/>
</dbReference>
<proteinExistence type="inferred from homology"/>
<dbReference type="Gene3D" id="3.10.50.40">
    <property type="match status" value="2"/>
</dbReference>
<dbReference type="GeneID" id="94369342"/>
<dbReference type="PANTHER" id="PTHR47529">
    <property type="entry name" value="PEPTIDYL-PROLYL CIS-TRANS ISOMERASE D"/>
    <property type="match status" value="1"/>
</dbReference>
<sequence>MAVLNKIRQRSVFLIVIIALALFSFVLADLFKTGGFSGQKDQNTVATINGEDVNREEFARKVENYQRNGRGTTSTEAVNQVWQRTLQEALLKEQIEKTGILVGDDQFNNTLKQVYAGNPNFTNEAGIFDPAVLEEYVANLKATSPQAYEQWKAMEEQIELQAKNQLYYNMIRAGVGATLVEGEQAYLMQSESVDLRFVQVPYESAGNVEVSKEEIKEYINKHKKRFEREANTNIKYVYFEEKPSLDDENSAKEELNDIISKFNNTQDVEAFVTSNSEMPYDGNYKFKSALPSENANNIFNLEEGQTYGPYKENGFWKYSKVTGVKQIADSVKLRRILVSYQGSAIDQGDFTRTKEQAQALADSLASVVKADAAKYDELAPEYSDDSRSKDNGGDLGWNRYTNARLTPEVKDFAYNNEEGTVEVVENQIGFHVVMVEEATNLQKAVQVATLAVEIEPSEKTTSDLYTETTKFEMKAKEGDFEALAKESNYSVKTANNLKAMQENINSTLGNQRAIVRWSFNEDTKVGDVERFDLSSGYVVAKLTDRKAKGVQSVEEASPKVTPILRSKKQAEIIKERIAGKSMQEIASSESTSIQTANAVNLENPTLPGATSEPEVVGAAFGLKQGETSSPIAGKKGVYVVELIKKNEAPSLDSYRTFADRETITRSSNALNRVNKALESSAEIEDNRSDFF</sequence>
<keyword evidence="7" id="KW-0143">Chaperone</keyword>
<keyword evidence="5" id="KW-1133">Transmembrane helix</keyword>
<keyword evidence="6" id="KW-0472">Membrane</keyword>
<evidence type="ECO:0000259" key="12">
    <source>
        <dbReference type="PROSITE" id="PS50198"/>
    </source>
</evidence>
<keyword evidence="4" id="KW-0812">Transmembrane</keyword>
<evidence type="ECO:0000256" key="11">
    <source>
        <dbReference type="PROSITE-ProRule" id="PRU00278"/>
    </source>
</evidence>
<keyword evidence="11" id="KW-0697">Rotamase</keyword>
<evidence type="ECO:0000256" key="8">
    <source>
        <dbReference type="ARBA" id="ARBA00038408"/>
    </source>
</evidence>
<evidence type="ECO:0000256" key="1">
    <source>
        <dbReference type="ARBA" id="ARBA00004382"/>
    </source>
</evidence>
<accession>A0ABQ3BS52</accession>
<feature type="domain" description="PpiC" evidence="12">
    <location>
        <begin position="328"/>
        <end position="437"/>
    </location>
</feature>
<dbReference type="EMBL" id="BMWY01000004">
    <property type="protein sequence ID" value="GGZ55842.1"/>
    <property type="molecule type" value="Genomic_DNA"/>
</dbReference>
<dbReference type="Proteomes" id="UP000615593">
    <property type="component" value="Unassembled WGS sequence"/>
</dbReference>
<dbReference type="PANTHER" id="PTHR47529:SF1">
    <property type="entry name" value="PERIPLASMIC CHAPERONE PPID"/>
    <property type="match status" value="1"/>
</dbReference>
<dbReference type="Pfam" id="PF13623">
    <property type="entry name" value="SurA_N_2"/>
    <property type="match status" value="1"/>
</dbReference>
<comment type="caution">
    <text evidence="13">The sequence shown here is derived from an EMBL/GenBank/DDBJ whole genome shotgun (WGS) entry which is preliminary data.</text>
</comment>
<name>A0ABQ3BS52_9FLAO</name>
<keyword evidence="3" id="KW-0997">Cell inner membrane</keyword>
<dbReference type="InterPro" id="IPR000297">
    <property type="entry name" value="PPIase_PpiC"/>
</dbReference>
<dbReference type="RefSeq" id="WP_027884976.1">
    <property type="nucleotide sequence ID" value="NZ_BMWY01000004.1"/>
</dbReference>
<evidence type="ECO:0000256" key="4">
    <source>
        <dbReference type="ARBA" id="ARBA00022692"/>
    </source>
</evidence>